<organism evidence="3 4">
    <name type="scientific">Priapulus caudatus</name>
    <name type="common">Priapulid worm</name>
    <dbReference type="NCBI Taxonomy" id="37621"/>
    <lineage>
        <taxon>Eukaryota</taxon>
        <taxon>Metazoa</taxon>
        <taxon>Ecdysozoa</taxon>
        <taxon>Scalidophora</taxon>
        <taxon>Priapulida</taxon>
        <taxon>Priapulimorpha</taxon>
        <taxon>Priapulimorphida</taxon>
        <taxon>Priapulidae</taxon>
        <taxon>Priapulus</taxon>
    </lineage>
</organism>
<gene>
    <name evidence="4" type="primary">LOC106808398</name>
</gene>
<name>A0ABM1E323_PRICU</name>
<evidence type="ECO:0000313" key="3">
    <source>
        <dbReference type="Proteomes" id="UP000695022"/>
    </source>
</evidence>
<proteinExistence type="predicted"/>
<dbReference type="GeneID" id="106808398"/>
<evidence type="ECO:0000256" key="1">
    <source>
        <dbReference type="SAM" id="MobiDB-lite"/>
    </source>
</evidence>
<dbReference type="PROSITE" id="PS51782">
    <property type="entry name" value="LYSM"/>
    <property type="match status" value="1"/>
</dbReference>
<evidence type="ECO:0000259" key="2">
    <source>
        <dbReference type="PROSITE" id="PS51782"/>
    </source>
</evidence>
<dbReference type="InterPro" id="IPR036779">
    <property type="entry name" value="LysM_dom_sf"/>
</dbReference>
<dbReference type="Gene3D" id="3.10.350.10">
    <property type="entry name" value="LysM domain"/>
    <property type="match status" value="1"/>
</dbReference>
<reference evidence="4" key="1">
    <citation type="submission" date="2025-08" db="UniProtKB">
        <authorList>
            <consortium name="RefSeq"/>
        </authorList>
    </citation>
    <scope>IDENTIFICATION</scope>
</reference>
<dbReference type="PANTHER" id="PTHR20932">
    <property type="entry name" value="LYSM AND PUTATIVE PEPTIDOGLYCAN-BINDING DOMAIN-CONTAINING PROTEIN"/>
    <property type="match status" value="1"/>
</dbReference>
<dbReference type="Proteomes" id="UP000695022">
    <property type="component" value="Unplaced"/>
</dbReference>
<protein>
    <submittedName>
        <fullName evidence="4">LysM and putative peptidoglycan-binding domain-containing protein 1-like</fullName>
    </submittedName>
</protein>
<dbReference type="Pfam" id="PF01476">
    <property type="entry name" value="LysM"/>
    <property type="match status" value="1"/>
</dbReference>
<keyword evidence="3" id="KW-1185">Reference proteome</keyword>
<dbReference type="RefSeq" id="XP_014666594.1">
    <property type="nucleotide sequence ID" value="XM_014811108.1"/>
</dbReference>
<feature type="region of interest" description="Disordered" evidence="1">
    <location>
        <begin position="104"/>
        <end position="158"/>
    </location>
</feature>
<sequence>MAECVSDETASLGFFVKKQAKYGTATTTYSKKEAYTVHEVSASDTLQGIALKYGVSMGHLKRANRLWTNDSLFLHPTLKIPIIEKQEEDVMDFFVNANGADAESASTSSSSDFVGEEQSAPSGSDSAKESCTARLGEGTISPCRTGSPRILSNSRSPARQVAVEEKEISVTDFLRKIDNETAQIKSKVKRLERGADFEDDGRLSASKKNRKPKTALHHNSPRLGRAENLRDPELCIKPSPKHVRSSLRKVAQDGQDDIFEL</sequence>
<dbReference type="PANTHER" id="PTHR20932:SF8">
    <property type="entry name" value="LD22649P"/>
    <property type="match status" value="1"/>
</dbReference>
<feature type="region of interest" description="Disordered" evidence="1">
    <location>
        <begin position="199"/>
        <end position="261"/>
    </location>
</feature>
<dbReference type="CDD" id="cd00118">
    <property type="entry name" value="LysM"/>
    <property type="match status" value="1"/>
</dbReference>
<accession>A0ABM1E323</accession>
<feature type="compositionally biased region" description="Basic residues" evidence="1">
    <location>
        <begin position="205"/>
        <end position="220"/>
    </location>
</feature>
<dbReference type="InterPro" id="IPR018392">
    <property type="entry name" value="LysM"/>
</dbReference>
<dbReference type="SUPFAM" id="SSF54106">
    <property type="entry name" value="LysM domain"/>
    <property type="match status" value="1"/>
</dbReference>
<dbReference type="SMART" id="SM00257">
    <property type="entry name" value="LysM"/>
    <property type="match status" value="1"/>
</dbReference>
<feature type="domain" description="LysM" evidence="2">
    <location>
        <begin position="36"/>
        <end position="80"/>
    </location>
</feature>
<dbReference type="InterPro" id="IPR045030">
    <property type="entry name" value="LYSM1-4"/>
</dbReference>
<evidence type="ECO:0000313" key="4">
    <source>
        <dbReference type="RefSeq" id="XP_014666594.1"/>
    </source>
</evidence>
<feature type="compositionally biased region" description="Basic and acidic residues" evidence="1">
    <location>
        <begin position="224"/>
        <end position="234"/>
    </location>
</feature>